<proteinExistence type="predicted"/>
<dbReference type="STRING" id="1317122.ATO12_13770"/>
<gene>
    <name evidence="2" type="ORF">ATO12_13770</name>
</gene>
<protein>
    <recommendedName>
        <fullName evidence="4">MORN repeat protein</fullName>
    </recommendedName>
</protein>
<reference evidence="2 3" key="1">
    <citation type="submission" date="2014-04" db="EMBL/GenBank/DDBJ databases">
        <title>Aquimarina sp. 22II-S11-z7 Genome Sequencing.</title>
        <authorList>
            <person name="Lai Q."/>
        </authorList>
    </citation>
    <scope>NUCLEOTIDE SEQUENCE [LARGE SCALE GENOMIC DNA]</scope>
    <source>
        <strain evidence="2 3">22II-S11-z7</strain>
    </source>
</reference>
<feature type="compositionally biased region" description="Basic residues" evidence="1">
    <location>
        <begin position="210"/>
        <end position="223"/>
    </location>
</feature>
<comment type="caution">
    <text evidence="2">The sequence shown here is derived from an EMBL/GenBank/DDBJ whole genome shotgun (WGS) entry which is preliminary data.</text>
</comment>
<name>A0A023BVC2_9FLAO</name>
<accession>A0A023BVC2</accession>
<evidence type="ECO:0000313" key="3">
    <source>
        <dbReference type="Proteomes" id="UP000023541"/>
    </source>
</evidence>
<dbReference type="SUPFAM" id="SSF82185">
    <property type="entry name" value="Histone H3 K4-specific methyltransferase SET7/9 N-terminal domain"/>
    <property type="match status" value="1"/>
</dbReference>
<organism evidence="2 3">
    <name type="scientific">Aquimarina atlantica</name>
    <dbReference type="NCBI Taxonomy" id="1317122"/>
    <lineage>
        <taxon>Bacteria</taxon>
        <taxon>Pseudomonadati</taxon>
        <taxon>Bacteroidota</taxon>
        <taxon>Flavobacteriia</taxon>
        <taxon>Flavobacteriales</taxon>
        <taxon>Flavobacteriaceae</taxon>
        <taxon>Aquimarina</taxon>
    </lineage>
</organism>
<dbReference type="eggNOG" id="COG2849">
    <property type="taxonomic scope" value="Bacteria"/>
</dbReference>
<feature type="region of interest" description="Disordered" evidence="1">
    <location>
        <begin position="186"/>
        <end position="244"/>
    </location>
</feature>
<evidence type="ECO:0000256" key="1">
    <source>
        <dbReference type="SAM" id="MobiDB-lite"/>
    </source>
</evidence>
<sequence length="244" mass="28128">MSCKTSQELFNKKNISTTEYKESFHITEDEPKPKTGVKYYWFKSRKVQATQSDYAGALLDGLYTKYYYSNELAEKGNFNKGKKIGVWKSWYKNGQLATTENWNKGVLNGKCVFYDSIGNVISKGKYTSGKRSGKWVFVQKGDTIDYSKKVRKEKDTLQPGFFGKLFKKKVKDSVVPQEKKPGFFKRLFSKKDKNKATSKKTKNNNPKAKGNTKKGVKKAKQKKTTNDKPNFFQRLFGKKEKDNT</sequence>
<dbReference type="EMBL" id="AQRA01000004">
    <property type="protein sequence ID" value="EZH73946.1"/>
    <property type="molecule type" value="Genomic_DNA"/>
</dbReference>
<evidence type="ECO:0008006" key="4">
    <source>
        <dbReference type="Google" id="ProtNLM"/>
    </source>
</evidence>
<dbReference type="Gene3D" id="3.90.930.1">
    <property type="match status" value="1"/>
</dbReference>
<evidence type="ECO:0000313" key="2">
    <source>
        <dbReference type="EMBL" id="EZH73946.1"/>
    </source>
</evidence>
<dbReference type="Proteomes" id="UP000023541">
    <property type="component" value="Unassembled WGS sequence"/>
</dbReference>
<dbReference type="AlphaFoldDB" id="A0A023BVC2"/>
<keyword evidence="3" id="KW-1185">Reference proteome</keyword>